<sequence>MFNNKLKLSELFSLSLRTFRTKPQRAILTILGMSVGIATVLLLVSLGYGLQYILIGKLMTTEDSLVTMEVSYPSESNILIKKPLLEQLKIYENIAEVSPVAEFPSEISENGGSGLLVDTRIVEPAYFRLSGLLPNIGTLPSEQDQGLIITSQTLIPLNFKVDETSLSRSLGFKVFYQDSKNNINVTEEANSIAPIKIKGIITDESMPPMTIILANSLSKEPLFYSKVLVKAKNVDVLEALRDKLLGEGFLVSARIDLVTQARKITNIITIILGVFGITALVVSAIGMFNTMLVGFLERIYEVGILKSLGATDYDVRNLFLVEASIMGLFGGLGGIIIGIGGGKILNLILSILAKNFGGDSITLFLVPWWFIFLILAFSMIIGFLSGWWPAHRAAGLSPKEAFTKR</sequence>
<protein>
    <recommendedName>
        <fullName evidence="12">ABC3 transporter permease protein domain-containing protein</fullName>
    </recommendedName>
</protein>
<proteinExistence type="inferred from homology"/>
<keyword evidence="4 7" id="KW-1133">Transmembrane helix</keyword>
<dbReference type="GO" id="GO:0022857">
    <property type="term" value="F:transmembrane transporter activity"/>
    <property type="evidence" value="ECO:0007669"/>
    <property type="project" value="TreeGrafter"/>
</dbReference>
<comment type="subcellular location">
    <subcellularLocation>
        <location evidence="1">Cell membrane</location>
        <topology evidence="1">Multi-pass membrane protein</topology>
    </subcellularLocation>
</comment>
<dbReference type="Pfam" id="PF12704">
    <property type="entry name" value="MacB_PCD"/>
    <property type="match status" value="1"/>
</dbReference>
<evidence type="ECO:0000259" key="9">
    <source>
        <dbReference type="Pfam" id="PF12704"/>
    </source>
</evidence>
<evidence type="ECO:0000256" key="7">
    <source>
        <dbReference type="SAM" id="Phobius"/>
    </source>
</evidence>
<evidence type="ECO:0000256" key="3">
    <source>
        <dbReference type="ARBA" id="ARBA00022692"/>
    </source>
</evidence>
<keyword evidence="3 7" id="KW-0812">Transmembrane</keyword>
<feature type="transmembrane region" description="Helical" evidence="7">
    <location>
        <begin position="264"/>
        <end position="288"/>
    </location>
</feature>
<evidence type="ECO:0000256" key="1">
    <source>
        <dbReference type="ARBA" id="ARBA00004651"/>
    </source>
</evidence>
<evidence type="ECO:0000256" key="4">
    <source>
        <dbReference type="ARBA" id="ARBA00022989"/>
    </source>
</evidence>
<keyword evidence="5 7" id="KW-0472">Membrane</keyword>
<comment type="caution">
    <text evidence="10">The sequence shown here is derived from an EMBL/GenBank/DDBJ whole genome shotgun (WGS) entry which is preliminary data.</text>
</comment>
<dbReference type="InterPro" id="IPR050250">
    <property type="entry name" value="Macrolide_Exporter_MacB"/>
</dbReference>
<dbReference type="PANTHER" id="PTHR30572:SF4">
    <property type="entry name" value="ABC TRANSPORTER PERMEASE YTRF"/>
    <property type="match status" value="1"/>
</dbReference>
<gene>
    <name evidence="10" type="ORF">COU48_00050</name>
</gene>
<dbReference type="PANTHER" id="PTHR30572">
    <property type="entry name" value="MEMBRANE COMPONENT OF TRANSPORTER-RELATED"/>
    <property type="match status" value="1"/>
</dbReference>
<reference evidence="11" key="1">
    <citation type="submission" date="2017-09" db="EMBL/GenBank/DDBJ databases">
        <title>Depth-based differentiation of microbial function through sediment-hosted aquifers and enrichment of novel symbionts in the deep terrestrial subsurface.</title>
        <authorList>
            <person name="Probst A.J."/>
            <person name="Ladd B."/>
            <person name="Jarett J.K."/>
            <person name="Geller-Mcgrath D.E."/>
            <person name="Sieber C.M.K."/>
            <person name="Emerson J.B."/>
            <person name="Anantharaman K."/>
            <person name="Thomas B.C."/>
            <person name="Malmstrom R."/>
            <person name="Stieglmeier M."/>
            <person name="Klingl A."/>
            <person name="Woyke T."/>
            <person name="Ryan C.M."/>
            <person name="Banfield J.F."/>
        </authorList>
    </citation>
    <scope>NUCLEOTIDE SEQUENCE [LARGE SCALE GENOMIC DNA]</scope>
</reference>
<dbReference type="AlphaFoldDB" id="A0A2J0JIN4"/>
<feature type="domain" description="MacB-like periplasmic core" evidence="9">
    <location>
        <begin position="27"/>
        <end position="144"/>
    </location>
</feature>
<evidence type="ECO:0000313" key="10">
    <source>
        <dbReference type="EMBL" id="PIR69170.1"/>
    </source>
</evidence>
<feature type="transmembrane region" description="Helical" evidence="7">
    <location>
        <begin position="325"/>
        <end position="349"/>
    </location>
</feature>
<organism evidence="10 11">
    <name type="scientific">Candidatus Nomurabacteria bacterium CG10_big_fil_rev_8_21_14_0_10_03_31_7</name>
    <dbReference type="NCBI Taxonomy" id="1974730"/>
    <lineage>
        <taxon>Bacteria</taxon>
        <taxon>Candidatus Nomuraibacteriota</taxon>
    </lineage>
</organism>
<evidence type="ECO:0000256" key="5">
    <source>
        <dbReference type="ARBA" id="ARBA00023136"/>
    </source>
</evidence>
<evidence type="ECO:0000256" key="2">
    <source>
        <dbReference type="ARBA" id="ARBA00022475"/>
    </source>
</evidence>
<name>A0A2J0JIN4_9BACT</name>
<dbReference type="Pfam" id="PF02687">
    <property type="entry name" value="FtsX"/>
    <property type="match status" value="1"/>
</dbReference>
<evidence type="ECO:0000256" key="6">
    <source>
        <dbReference type="ARBA" id="ARBA00038076"/>
    </source>
</evidence>
<evidence type="ECO:0000259" key="8">
    <source>
        <dbReference type="Pfam" id="PF02687"/>
    </source>
</evidence>
<evidence type="ECO:0008006" key="12">
    <source>
        <dbReference type="Google" id="ProtNLM"/>
    </source>
</evidence>
<dbReference type="GO" id="GO:0005886">
    <property type="term" value="C:plasma membrane"/>
    <property type="evidence" value="ECO:0007669"/>
    <property type="project" value="UniProtKB-SubCell"/>
</dbReference>
<feature type="transmembrane region" description="Helical" evidence="7">
    <location>
        <begin position="361"/>
        <end position="388"/>
    </location>
</feature>
<feature type="domain" description="ABC3 transporter permease C-terminal" evidence="8">
    <location>
        <begin position="274"/>
        <end position="398"/>
    </location>
</feature>
<dbReference type="EMBL" id="PFCP01000001">
    <property type="protein sequence ID" value="PIR69170.1"/>
    <property type="molecule type" value="Genomic_DNA"/>
</dbReference>
<accession>A0A2J0JIN4</accession>
<keyword evidence="2" id="KW-1003">Cell membrane</keyword>
<dbReference type="InterPro" id="IPR025857">
    <property type="entry name" value="MacB_PCD"/>
</dbReference>
<feature type="transmembrane region" description="Helical" evidence="7">
    <location>
        <begin position="26"/>
        <end position="50"/>
    </location>
</feature>
<dbReference type="Proteomes" id="UP000228613">
    <property type="component" value="Unassembled WGS sequence"/>
</dbReference>
<evidence type="ECO:0000313" key="11">
    <source>
        <dbReference type="Proteomes" id="UP000228613"/>
    </source>
</evidence>
<comment type="similarity">
    <text evidence="6">Belongs to the ABC-4 integral membrane protein family.</text>
</comment>
<dbReference type="InterPro" id="IPR003838">
    <property type="entry name" value="ABC3_permease_C"/>
</dbReference>